<comment type="caution">
    <text evidence="2">The sequence shown here is derived from an EMBL/GenBank/DDBJ whole genome shotgun (WGS) entry which is preliminary data.</text>
</comment>
<reference evidence="2 3" key="1">
    <citation type="submission" date="2019-02" db="EMBL/GenBank/DDBJ databases">
        <title>Deep-cultivation of Planctomycetes and their phenomic and genomic characterization uncovers novel biology.</title>
        <authorList>
            <person name="Wiegand S."/>
            <person name="Jogler M."/>
            <person name="Boedeker C."/>
            <person name="Pinto D."/>
            <person name="Vollmers J."/>
            <person name="Rivas-Marin E."/>
            <person name="Kohn T."/>
            <person name="Peeters S.H."/>
            <person name="Heuer A."/>
            <person name="Rast P."/>
            <person name="Oberbeckmann S."/>
            <person name="Bunk B."/>
            <person name="Jeske O."/>
            <person name="Meyerdierks A."/>
            <person name="Storesund J.E."/>
            <person name="Kallscheuer N."/>
            <person name="Luecker S."/>
            <person name="Lage O.M."/>
            <person name="Pohl T."/>
            <person name="Merkel B.J."/>
            <person name="Hornburger P."/>
            <person name="Mueller R.-W."/>
            <person name="Bruemmer F."/>
            <person name="Labrenz M."/>
            <person name="Spormann A.M."/>
            <person name="Op Den Camp H."/>
            <person name="Overmann J."/>
            <person name="Amann R."/>
            <person name="Jetten M.S.M."/>
            <person name="Mascher T."/>
            <person name="Medema M.H."/>
            <person name="Devos D.P."/>
            <person name="Kaster A.-K."/>
            <person name="Ovreas L."/>
            <person name="Rohde M."/>
            <person name="Galperin M.Y."/>
            <person name="Jogler C."/>
        </authorList>
    </citation>
    <scope>NUCLEOTIDE SEQUENCE [LARGE SCALE GENOMIC DNA]</scope>
    <source>
        <strain evidence="2 3">Poly41</strain>
    </source>
</reference>
<dbReference type="RefSeq" id="WP_146524305.1">
    <property type="nucleotide sequence ID" value="NZ_SJPV01000001.1"/>
</dbReference>
<evidence type="ECO:0000313" key="3">
    <source>
        <dbReference type="Proteomes" id="UP000319143"/>
    </source>
</evidence>
<name>A0A5C6E159_9BACT</name>
<dbReference type="OrthoDB" id="231890at2"/>
<evidence type="ECO:0000313" key="2">
    <source>
        <dbReference type="EMBL" id="TWU42204.1"/>
    </source>
</evidence>
<dbReference type="Gene3D" id="1.10.2020.10">
    <property type="entry name" value="uronate isomerase, domain 2, chain A"/>
    <property type="match status" value="1"/>
</dbReference>
<dbReference type="UniPathway" id="UPA00246"/>
<dbReference type="InterPro" id="IPR032466">
    <property type="entry name" value="Metal_Hydrolase"/>
</dbReference>
<proteinExistence type="predicted"/>
<protein>
    <submittedName>
        <fullName evidence="2">Glucuronate isomerase</fullName>
    </submittedName>
</protein>
<dbReference type="InterPro" id="IPR003766">
    <property type="entry name" value="Uronate_isomerase"/>
</dbReference>
<feature type="region of interest" description="Disordered" evidence="1">
    <location>
        <begin position="488"/>
        <end position="552"/>
    </location>
</feature>
<dbReference type="GO" id="GO:0008880">
    <property type="term" value="F:glucuronate isomerase activity"/>
    <property type="evidence" value="ECO:0007669"/>
    <property type="project" value="InterPro"/>
</dbReference>
<organism evidence="2 3">
    <name type="scientific">Novipirellula artificiosorum</name>
    <dbReference type="NCBI Taxonomy" id="2528016"/>
    <lineage>
        <taxon>Bacteria</taxon>
        <taxon>Pseudomonadati</taxon>
        <taxon>Planctomycetota</taxon>
        <taxon>Planctomycetia</taxon>
        <taxon>Pirellulales</taxon>
        <taxon>Pirellulaceae</taxon>
        <taxon>Novipirellula</taxon>
    </lineage>
</organism>
<dbReference type="Pfam" id="PF02614">
    <property type="entry name" value="UxaC"/>
    <property type="match status" value="1"/>
</dbReference>
<accession>A0A5C6E159</accession>
<dbReference type="GO" id="GO:0006064">
    <property type="term" value="P:glucuronate catabolic process"/>
    <property type="evidence" value="ECO:0007669"/>
    <property type="project" value="InterPro"/>
</dbReference>
<evidence type="ECO:0000256" key="1">
    <source>
        <dbReference type="SAM" id="MobiDB-lite"/>
    </source>
</evidence>
<keyword evidence="3" id="KW-1185">Reference proteome</keyword>
<dbReference type="AlphaFoldDB" id="A0A5C6E159"/>
<sequence length="552" mass="62781">MSHPAHETIYQSLQSIELIDPHTHINPHAPASRTLADLLGYHYYTELSHSAGMPKDQIEETGIAPKELVRRLVENLQPIENTSQYRWLIAICQKFFDFPFDRIDTSNWEELYDRSEQVMSAADWSQTVLKQSNVRSVFLTNDFDDELAGFDTETYIPCLRTDDLVFKFHQRETRDRLERSSGVSLTGSLSSLRKALRQRFEHFTANGARACAISLPPSFEPIIVNEGRATNSLSAMLQQSESADESQKSAFSRTAFWMIAELCDEFQLPFDLMIGVNRGVYADGVYQGQDLYDSRVSLIQYRQLFNTFKDVTFPISVLASVTNQELVSYAWIFPNVITNGHWWYSNTPSFIQRDALARLEAVPATKQIGYYSDAYKLEFVWPKFDMYRQVLADVLAEHFVGRNGWSEERAIELGYRILRGNVEEIFLKRPMTPMAIEIHDAAELDPLPSEDEIQIVEVADVELVDDSPENTPPDATAIDAQADAEPLALGESLGETGDDDARITPLRDEGTFEPSEETLQLHPDPITGELRMQTSDESDDETRLLDDFGKEK</sequence>
<keyword evidence="2" id="KW-0413">Isomerase</keyword>
<feature type="compositionally biased region" description="Basic and acidic residues" evidence="1">
    <location>
        <begin position="541"/>
        <end position="552"/>
    </location>
</feature>
<dbReference type="Proteomes" id="UP000319143">
    <property type="component" value="Unassembled WGS sequence"/>
</dbReference>
<feature type="compositionally biased region" description="Basic and acidic residues" evidence="1">
    <location>
        <begin position="499"/>
        <end position="510"/>
    </location>
</feature>
<gene>
    <name evidence="2" type="ORF">Poly41_05000</name>
</gene>
<dbReference type="SUPFAM" id="SSF51556">
    <property type="entry name" value="Metallo-dependent hydrolases"/>
    <property type="match status" value="1"/>
</dbReference>
<dbReference type="Gene3D" id="3.20.20.140">
    <property type="entry name" value="Metal-dependent hydrolases"/>
    <property type="match status" value="1"/>
</dbReference>
<dbReference type="EMBL" id="SJPV01000001">
    <property type="protein sequence ID" value="TWU42204.1"/>
    <property type="molecule type" value="Genomic_DNA"/>
</dbReference>